<dbReference type="RefSeq" id="WP_419188270.1">
    <property type="nucleotide sequence ID" value="NZ_CP036272.1"/>
</dbReference>
<proteinExistence type="inferred from homology"/>
<accession>A0A517ST33</accession>
<dbReference type="EMBL" id="CP036272">
    <property type="protein sequence ID" value="QDT59279.1"/>
    <property type="molecule type" value="Genomic_DNA"/>
</dbReference>
<evidence type="ECO:0000313" key="12">
    <source>
        <dbReference type="Proteomes" id="UP000315003"/>
    </source>
</evidence>
<organism evidence="11 12">
    <name type="scientific">Stieleria bergensis</name>
    <dbReference type="NCBI Taxonomy" id="2528025"/>
    <lineage>
        <taxon>Bacteria</taxon>
        <taxon>Pseudomonadati</taxon>
        <taxon>Planctomycetota</taxon>
        <taxon>Planctomycetia</taxon>
        <taxon>Pirellulales</taxon>
        <taxon>Pirellulaceae</taxon>
        <taxon>Stieleria</taxon>
    </lineage>
</organism>
<gene>
    <name evidence="11" type="primary">nupX</name>
    <name evidence="11" type="ORF">SV7mr_17860</name>
</gene>
<dbReference type="GO" id="GO:0015293">
    <property type="term" value="F:symporter activity"/>
    <property type="evidence" value="ECO:0007669"/>
    <property type="project" value="TreeGrafter"/>
</dbReference>
<dbReference type="PANTHER" id="PTHR10590">
    <property type="entry name" value="SODIUM/NUCLEOSIDE COTRANSPORTER"/>
    <property type="match status" value="1"/>
</dbReference>
<comment type="subcellular location">
    <subcellularLocation>
        <location evidence="1">Cell membrane</location>
        <topology evidence="1">Multi-pass membrane protein</topology>
    </subcellularLocation>
</comment>
<keyword evidence="4 7" id="KW-0812">Transmembrane</keyword>
<keyword evidence="12" id="KW-1185">Reference proteome</keyword>
<evidence type="ECO:0000256" key="7">
    <source>
        <dbReference type="SAM" id="Phobius"/>
    </source>
</evidence>
<feature type="transmembrane region" description="Helical" evidence="7">
    <location>
        <begin position="35"/>
        <end position="55"/>
    </location>
</feature>
<sequence>MYLIGEVSHLNFVSLIGIVTMLALAVAVSSDRKRIPWRLVGIGLGLQAILAAMFFNSQSWTFPKTHDSYQSLATLSDNQPLADILDGRFENVAELKLAVQSEEVTTEEISRAVASGVAIDRFHNGIVFWIVESFFGTIQESVNAGASFVFNVNPDPVDTANKTHPRALLTTFAFGVLPTVIFFAALTSVLYYLGVMQRLIRAMAWVMQKTLRVSGAESLAAAANVFVGHTEAPLVIKPYINAMTRSELNALMVGGFATISGSLIAIFASLGVSAGHLLTASIISAPAALVLAKIMQPETEQPQALETTEAEMDQSAVNVLQAAADGASEGLKLALNIGAMLIAFLALIMFMDILLQGLGGLVGIELSLQRIFGTLFYPMGWIMGIEPKDCTIAGNLLGKKLIINEFVAYMGLLESDAQLSERSKVILTYALCGFSNFGAIGIQLGGIGPLAPKRKKDLAQLGLRAMFGGMLACCMTACIAGVMFGILSE</sequence>
<feature type="transmembrane region" description="Helical" evidence="7">
    <location>
        <begin position="248"/>
        <end position="268"/>
    </location>
</feature>
<keyword evidence="5 7" id="KW-1133">Transmembrane helix</keyword>
<dbReference type="InterPro" id="IPR011657">
    <property type="entry name" value="CNT_C_dom"/>
</dbReference>
<dbReference type="InterPro" id="IPR011642">
    <property type="entry name" value="Gate_dom"/>
</dbReference>
<keyword evidence="3" id="KW-1003">Cell membrane</keyword>
<feature type="transmembrane region" description="Helical" evidence="7">
    <location>
        <begin position="172"/>
        <end position="193"/>
    </location>
</feature>
<reference evidence="11 12" key="1">
    <citation type="submission" date="2019-02" db="EMBL/GenBank/DDBJ databases">
        <title>Deep-cultivation of Planctomycetes and their phenomic and genomic characterization uncovers novel biology.</title>
        <authorList>
            <person name="Wiegand S."/>
            <person name="Jogler M."/>
            <person name="Boedeker C."/>
            <person name="Pinto D."/>
            <person name="Vollmers J."/>
            <person name="Rivas-Marin E."/>
            <person name="Kohn T."/>
            <person name="Peeters S.H."/>
            <person name="Heuer A."/>
            <person name="Rast P."/>
            <person name="Oberbeckmann S."/>
            <person name="Bunk B."/>
            <person name="Jeske O."/>
            <person name="Meyerdierks A."/>
            <person name="Storesund J.E."/>
            <person name="Kallscheuer N."/>
            <person name="Luecker S."/>
            <person name="Lage O.M."/>
            <person name="Pohl T."/>
            <person name="Merkel B.J."/>
            <person name="Hornburger P."/>
            <person name="Mueller R.-W."/>
            <person name="Bruemmer F."/>
            <person name="Labrenz M."/>
            <person name="Spormann A.M."/>
            <person name="Op den Camp H."/>
            <person name="Overmann J."/>
            <person name="Amann R."/>
            <person name="Jetten M.S.M."/>
            <person name="Mascher T."/>
            <person name="Medema M.H."/>
            <person name="Devos D.P."/>
            <person name="Kaster A.-K."/>
            <person name="Ovreas L."/>
            <person name="Rohde M."/>
            <person name="Galperin M.Y."/>
            <person name="Jogler C."/>
        </authorList>
    </citation>
    <scope>NUCLEOTIDE SEQUENCE [LARGE SCALE GENOMIC DNA]</scope>
    <source>
        <strain evidence="11 12">SV_7m_r</strain>
    </source>
</reference>
<dbReference type="Pfam" id="PF07670">
    <property type="entry name" value="Gate"/>
    <property type="match status" value="1"/>
</dbReference>
<comment type="similarity">
    <text evidence="2">Belongs to the concentrative nucleoside transporter (CNT) (TC 2.A.41) family.</text>
</comment>
<feature type="domain" description="Concentrative nucleoside transporter C-terminal" evidence="9">
    <location>
        <begin position="276"/>
        <end position="481"/>
    </location>
</feature>
<feature type="transmembrane region" description="Helical" evidence="7">
    <location>
        <begin position="333"/>
        <end position="355"/>
    </location>
</feature>
<feature type="transmembrane region" description="Helical" evidence="7">
    <location>
        <begin position="426"/>
        <end position="451"/>
    </location>
</feature>
<evidence type="ECO:0000256" key="6">
    <source>
        <dbReference type="ARBA" id="ARBA00023136"/>
    </source>
</evidence>
<dbReference type="AlphaFoldDB" id="A0A517ST33"/>
<feature type="domain" description="Concentrative nucleoside transporter N-terminal" evidence="8">
    <location>
        <begin position="16"/>
        <end position="57"/>
    </location>
</feature>
<name>A0A517ST33_9BACT</name>
<dbReference type="Pfam" id="PF01773">
    <property type="entry name" value="Nucleos_tra2_N"/>
    <property type="match status" value="1"/>
</dbReference>
<dbReference type="GO" id="GO:0005337">
    <property type="term" value="F:nucleoside transmembrane transporter activity"/>
    <property type="evidence" value="ECO:0007669"/>
    <property type="project" value="InterPro"/>
</dbReference>
<dbReference type="InterPro" id="IPR008276">
    <property type="entry name" value="C_nuclsd_transpt"/>
</dbReference>
<evidence type="ECO:0000313" key="11">
    <source>
        <dbReference type="EMBL" id="QDT59279.1"/>
    </source>
</evidence>
<dbReference type="Proteomes" id="UP000315003">
    <property type="component" value="Chromosome"/>
</dbReference>
<protein>
    <submittedName>
        <fullName evidence="11">Nucleoside permease NupX</fullName>
    </submittedName>
</protein>
<keyword evidence="6 7" id="KW-0472">Membrane</keyword>
<feature type="transmembrane region" description="Helical" evidence="7">
    <location>
        <begin position="463"/>
        <end position="487"/>
    </location>
</feature>
<dbReference type="GO" id="GO:0005886">
    <property type="term" value="C:plasma membrane"/>
    <property type="evidence" value="ECO:0007669"/>
    <property type="project" value="UniProtKB-SubCell"/>
</dbReference>
<evidence type="ECO:0000259" key="9">
    <source>
        <dbReference type="Pfam" id="PF07662"/>
    </source>
</evidence>
<evidence type="ECO:0000259" key="8">
    <source>
        <dbReference type="Pfam" id="PF01773"/>
    </source>
</evidence>
<evidence type="ECO:0000256" key="4">
    <source>
        <dbReference type="ARBA" id="ARBA00022692"/>
    </source>
</evidence>
<evidence type="ECO:0000256" key="1">
    <source>
        <dbReference type="ARBA" id="ARBA00004651"/>
    </source>
</evidence>
<feature type="transmembrane region" description="Helical" evidence="7">
    <location>
        <begin position="12"/>
        <end position="28"/>
    </location>
</feature>
<evidence type="ECO:0000256" key="5">
    <source>
        <dbReference type="ARBA" id="ARBA00022989"/>
    </source>
</evidence>
<dbReference type="Pfam" id="PF07662">
    <property type="entry name" value="Nucleos_tra2_C"/>
    <property type="match status" value="1"/>
</dbReference>
<dbReference type="PANTHER" id="PTHR10590:SF4">
    <property type="entry name" value="SOLUTE CARRIER FAMILY 28 MEMBER 3"/>
    <property type="match status" value="1"/>
</dbReference>
<evidence type="ECO:0000256" key="3">
    <source>
        <dbReference type="ARBA" id="ARBA00022475"/>
    </source>
</evidence>
<dbReference type="InterPro" id="IPR002668">
    <property type="entry name" value="CNT_N_dom"/>
</dbReference>
<evidence type="ECO:0000259" key="10">
    <source>
        <dbReference type="Pfam" id="PF07670"/>
    </source>
</evidence>
<feature type="domain" description="Nucleoside transporter/FeoB GTPase Gate" evidence="10">
    <location>
        <begin position="174"/>
        <end position="271"/>
    </location>
</feature>
<evidence type="ECO:0000256" key="2">
    <source>
        <dbReference type="ARBA" id="ARBA00009033"/>
    </source>
</evidence>